<comment type="catalytic activity">
    <reaction evidence="15">
        <text>L-seryl-[protein] + ATP = O-phospho-L-seryl-[protein] + ADP + H(+)</text>
        <dbReference type="Rhea" id="RHEA:17989"/>
        <dbReference type="Rhea" id="RHEA-COMP:9863"/>
        <dbReference type="Rhea" id="RHEA-COMP:11604"/>
        <dbReference type="ChEBI" id="CHEBI:15378"/>
        <dbReference type="ChEBI" id="CHEBI:29999"/>
        <dbReference type="ChEBI" id="CHEBI:30616"/>
        <dbReference type="ChEBI" id="CHEBI:83421"/>
        <dbReference type="ChEBI" id="CHEBI:456216"/>
        <dbReference type="EC" id="2.7.11.1"/>
    </reaction>
</comment>
<proteinExistence type="inferred from homology"/>
<keyword evidence="10 17" id="KW-0418">Kinase</keyword>
<evidence type="ECO:0000256" key="5">
    <source>
        <dbReference type="ARBA" id="ARBA00013948"/>
    </source>
</evidence>
<evidence type="ECO:0000313" key="17">
    <source>
        <dbReference type="EMBL" id="WPH02360.1"/>
    </source>
</evidence>
<dbReference type="InterPro" id="IPR011009">
    <property type="entry name" value="Kinase-like_dom_sf"/>
</dbReference>
<evidence type="ECO:0000259" key="16">
    <source>
        <dbReference type="PROSITE" id="PS50011"/>
    </source>
</evidence>
<dbReference type="GO" id="GO:0005524">
    <property type="term" value="F:ATP binding"/>
    <property type="evidence" value="ECO:0007669"/>
    <property type="project" value="UniProtKB-KW"/>
</dbReference>
<keyword evidence="8" id="KW-0819">tRNA processing</keyword>
<dbReference type="Proteomes" id="UP001303373">
    <property type="component" value="Chromosome 8"/>
</dbReference>
<sequence length="299" mass="32661">MPASRLLPTPFHGSEEAFHMIAQGAEGVVYRTNFLSSNSSTSPSNDISGNAALKIRYPKPWRHPILDRRLTRQRILAEARVLVKLSRELRAPGDGISGAVPNVLGMSSEEGWLATEWIEGATVKAGIRGWEERQRVLREKAQRGDDVASEAQLEVLRALLRRIGAVVGRLHVCGIVHGDLTTSNMMVRACKPSPMGKAEAVASTSDDDKLEGEIVLLDFGLAQQSIADEDRAVDLYVLERAFGSTHPKVMEGRYSGQSAGAMFDEVLQAYAVATGKAGKITLRKLEDVRMRGRKKSMLG</sequence>
<dbReference type="AlphaFoldDB" id="A0AAQ3M7J9"/>
<keyword evidence="18" id="KW-1185">Reference proteome</keyword>
<keyword evidence="7" id="KW-0808">Transferase</keyword>
<dbReference type="GO" id="GO:0005634">
    <property type="term" value="C:nucleus"/>
    <property type="evidence" value="ECO:0007669"/>
    <property type="project" value="TreeGrafter"/>
</dbReference>
<feature type="domain" description="Protein kinase" evidence="16">
    <location>
        <begin position="15"/>
        <end position="299"/>
    </location>
</feature>
<evidence type="ECO:0000256" key="8">
    <source>
        <dbReference type="ARBA" id="ARBA00022694"/>
    </source>
</evidence>
<dbReference type="PROSITE" id="PS00109">
    <property type="entry name" value="PROTEIN_KINASE_TYR"/>
    <property type="match status" value="1"/>
</dbReference>
<dbReference type="EC" id="2.7.11.1" evidence="4"/>
<dbReference type="PROSITE" id="PS50011">
    <property type="entry name" value="PROTEIN_KINASE_DOM"/>
    <property type="match status" value="1"/>
</dbReference>
<evidence type="ECO:0000256" key="11">
    <source>
        <dbReference type="ARBA" id="ARBA00022840"/>
    </source>
</evidence>
<organism evidence="17 18">
    <name type="scientific">Acrodontium crateriforme</name>
    <dbReference type="NCBI Taxonomy" id="150365"/>
    <lineage>
        <taxon>Eukaryota</taxon>
        <taxon>Fungi</taxon>
        <taxon>Dikarya</taxon>
        <taxon>Ascomycota</taxon>
        <taxon>Pezizomycotina</taxon>
        <taxon>Dothideomycetes</taxon>
        <taxon>Dothideomycetidae</taxon>
        <taxon>Mycosphaerellales</taxon>
        <taxon>Teratosphaeriaceae</taxon>
        <taxon>Acrodontium</taxon>
    </lineage>
</organism>
<dbReference type="SUPFAM" id="SSF56112">
    <property type="entry name" value="Protein kinase-like (PK-like)"/>
    <property type="match status" value="1"/>
</dbReference>
<accession>A0AAQ3M7J9</accession>
<dbReference type="Gene3D" id="3.30.200.20">
    <property type="entry name" value="Phosphorylase Kinase, domain 1"/>
    <property type="match status" value="1"/>
</dbReference>
<dbReference type="GO" id="GO:0008033">
    <property type="term" value="P:tRNA processing"/>
    <property type="evidence" value="ECO:0007669"/>
    <property type="project" value="UniProtKB-KW"/>
</dbReference>
<dbReference type="GO" id="GO:0000408">
    <property type="term" value="C:EKC/KEOPS complex"/>
    <property type="evidence" value="ECO:0007669"/>
    <property type="project" value="TreeGrafter"/>
</dbReference>
<gene>
    <name evidence="17" type="ORF">R9X50_00522300</name>
</gene>
<name>A0AAQ3M7J9_9PEZI</name>
<dbReference type="GO" id="GO:0005829">
    <property type="term" value="C:cytosol"/>
    <property type="evidence" value="ECO:0007669"/>
    <property type="project" value="TreeGrafter"/>
</dbReference>
<evidence type="ECO:0000256" key="7">
    <source>
        <dbReference type="ARBA" id="ARBA00022679"/>
    </source>
</evidence>
<dbReference type="Gene3D" id="1.10.510.10">
    <property type="entry name" value="Transferase(Phosphotransferase) domain 1"/>
    <property type="match status" value="1"/>
</dbReference>
<evidence type="ECO:0000256" key="2">
    <source>
        <dbReference type="ARBA" id="ARBA00010630"/>
    </source>
</evidence>
<protein>
    <recommendedName>
        <fullName evidence="6">EKC/KEOPS complex subunit BUD32</fullName>
        <ecNumber evidence="4">2.7.11.1</ecNumber>
    </recommendedName>
    <alternativeName>
        <fullName evidence="12 13">Atypical Serine/threonine protein kinase BUD32</fullName>
    </alternativeName>
    <alternativeName>
        <fullName evidence="5">EKC/KEOPS complex subunit bud32</fullName>
    </alternativeName>
</protein>
<dbReference type="InterPro" id="IPR000719">
    <property type="entry name" value="Prot_kinase_dom"/>
</dbReference>
<evidence type="ECO:0000256" key="3">
    <source>
        <dbReference type="ARBA" id="ARBA00011534"/>
    </source>
</evidence>
<dbReference type="InterPro" id="IPR008266">
    <property type="entry name" value="Tyr_kinase_AS"/>
</dbReference>
<comment type="similarity">
    <text evidence="2">Belongs to the protein kinase superfamily. BUD32 family.</text>
</comment>
<evidence type="ECO:0000256" key="4">
    <source>
        <dbReference type="ARBA" id="ARBA00012513"/>
    </source>
</evidence>
<comment type="function">
    <text evidence="1">Component of the EKC/KEOPS complex that is required for the formation of a threonylcarbamoyl group on adenosine at position 37 (t(6)A37) in tRNAs that read codons beginning with adenine. The complex is probably involved in the transfer of the threonylcarbamoyl moiety of threonylcarbamoyl-AMP (TC-AMP) to the N6 group of A37. BUD32 has ATPase activity in the context of the EKC/KEOPS complex and likely plays a supporting role to the catalytic subunit KAE1. The EKC/KEOPS complex also promotes both telomere uncapping and telomere elongation. The complex is required for efficient recruitment of transcriptional coactivators.</text>
</comment>
<reference evidence="17 18" key="1">
    <citation type="submission" date="2023-11" db="EMBL/GenBank/DDBJ databases">
        <title>An acidophilic fungus is an integral part of prey digestion in a carnivorous sundew plant.</title>
        <authorList>
            <person name="Tsai I.J."/>
        </authorList>
    </citation>
    <scope>NUCLEOTIDE SEQUENCE [LARGE SCALE GENOMIC DNA]</scope>
    <source>
        <strain evidence="17">169a</strain>
    </source>
</reference>
<comment type="catalytic activity">
    <reaction evidence="14">
        <text>L-threonyl-[protein] + ATP = O-phospho-L-threonyl-[protein] + ADP + H(+)</text>
        <dbReference type="Rhea" id="RHEA:46608"/>
        <dbReference type="Rhea" id="RHEA-COMP:11060"/>
        <dbReference type="Rhea" id="RHEA-COMP:11605"/>
        <dbReference type="ChEBI" id="CHEBI:15378"/>
        <dbReference type="ChEBI" id="CHEBI:30013"/>
        <dbReference type="ChEBI" id="CHEBI:30616"/>
        <dbReference type="ChEBI" id="CHEBI:61977"/>
        <dbReference type="ChEBI" id="CHEBI:456216"/>
        <dbReference type="EC" id="2.7.11.1"/>
    </reaction>
</comment>
<dbReference type="GO" id="GO:0004674">
    <property type="term" value="F:protein serine/threonine kinase activity"/>
    <property type="evidence" value="ECO:0007669"/>
    <property type="project" value="UniProtKB-EC"/>
</dbReference>
<keyword evidence="11" id="KW-0067">ATP-binding</keyword>
<dbReference type="Pfam" id="PF06293">
    <property type="entry name" value="Kdo"/>
    <property type="match status" value="1"/>
</dbReference>
<dbReference type="PANTHER" id="PTHR12209">
    <property type="entry name" value="NON-SPECIFIC SERINE/THREONINE PROTEIN KINASE"/>
    <property type="match status" value="1"/>
</dbReference>
<evidence type="ECO:0000256" key="1">
    <source>
        <dbReference type="ARBA" id="ARBA00003747"/>
    </source>
</evidence>
<evidence type="ECO:0000256" key="12">
    <source>
        <dbReference type="ARBA" id="ARBA00030980"/>
    </source>
</evidence>
<dbReference type="GO" id="GO:0070525">
    <property type="term" value="P:tRNA threonylcarbamoyladenosine metabolic process"/>
    <property type="evidence" value="ECO:0007669"/>
    <property type="project" value="TreeGrafter"/>
</dbReference>
<evidence type="ECO:0000313" key="18">
    <source>
        <dbReference type="Proteomes" id="UP001303373"/>
    </source>
</evidence>
<evidence type="ECO:0000256" key="6">
    <source>
        <dbReference type="ARBA" id="ARBA00019973"/>
    </source>
</evidence>
<comment type="subunit">
    <text evidence="3">Component of the EKC/KEOPS complex composed of at least BUD32, CGI121, GON7, KAE1 and PCC1; the whole complex dimerizes.</text>
</comment>
<keyword evidence="9" id="KW-0547">Nucleotide-binding</keyword>
<evidence type="ECO:0000256" key="13">
    <source>
        <dbReference type="ARBA" id="ARBA00033194"/>
    </source>
</evidence>
<evidence type="ECO:0000256" key="15">
    <source>
        <dbReference type="ARBA" id="ARBA00048679"/>
    </source>
</evidence>
<evidence type="ECO:0000256" key="10">
    <source>
        <dbReference type="ARBA" id="ARBA00022777"/>
    </source>
</evidence>
<evidence type="ECO:0000256" key="14">
    <source>
        <dbReference type="ARBA" id="ARBA00047899"/>
    </source>
</evidence>
<evidence type="ECO:0000256" key="9">
    <source>
        <dbReference type="ARBA" id="ARBA00022741"/>
    </source>
</evidence>
<dbReference type="PANTHER" id="PTHR12209:SF0">
    <property type="entry name" value="EKC_KEOPS COMPLEX SUBUNIT TP53RK"/>
    <property type="match status" value="1"/>
</dbReference>
<dbReference type="EMBL" id="CP138587">
    <property type="protein sequence ID" value="WPH02360.1"/>
    <property type="molecule type" value="Genomic_DNA"/>
</dbReference>